<keyword evidence="7" id="KW-1185">Reference proteome</keyword>
<keyword evidence="2" id="KW-0436">Ligase</keyword>
<gene>
    <name evidence="6" type="ORF">ACFFP0_12205</name>
</gene>
<evidence type="ECO:0000256" key="2">
    <source>
        <dbReference type="ARBA" id="ARBA00022598"/>
    </source>
</evidence>
<reference evidence="6 7" key="1">
    <citation type="submission" date="2024-09" db="EMBL/GenBank/DDBJ databases">
        <authorList>
            <person name="Sun Q."/>
            <person name="Mori K."/>
        </authorList>
    </citation>
    <scope>NUCLEOTIDE SEQUENCE [LARGE SCALE GENOMIC DNA]</scope>
    <source>
        <strain evidence="6 7">TBRC 4938</strain>
    </source>
</reference>
<dbReference type="PANTHER" id="PTHR43201">
    <property type="entry name" value="ACYL-COA SYNTHETASE"/>
    <property type="match status" value="1"/>
</dbReference>
<sequence>MVAYANMGSALLTPDDEGRTAFIDLGFTPPRAISYRSFDALANAYARGLYKRGLRAGDRVAAIAANSYVYLAVVYGALRAGITVVPVNYKLPASIISFILQDSAIRMAFVDGPRRVQVPDTVACIDLDTADASGLIPDFCDAGPFEAVTPGEADASMILYTSGSSGVPKGVVFSHLGHLWGLDRRTSPSGPSSGRTVVAAPLYHQNGLASSQATLGSGGTVILLPGFEVETFARAIADYGVEMITAVPTMIAMMVRKRDFVAGLDLSRVRQVRVSSAPSTPALFSEIKRLFRNATVVNGFGTTEGGPIFFGSHPEGLPQPEMSVGCGHPDVTLRLMVDGREIRNEGVLQIRSRAVMMGYLNKPELTAKVMTEDGFYNTGDIFRRDENGFFFFVRRADDMFVCGGENVFPGDVEGMLLRHPAIAEACVVPVEDEIKGFKPVAFVVAKEGQTLTEDDVKAFALENGPAYQHPRRVFIVSELPLAGTNKIDRHALADRAGAAVAVRNS</sequence>
<dbReference type="PROSITE" id="PS00455">
    <property type="entry name" value="AMP_BINDING"/>
    <property type="match status" value="1"/>
</dbReference>
<dbReference type="Gene3D" id="3.40.50.12780">
    <property type="entry name" value="N-terminal domain of ligase-like"/>
    <property type="match status" value="1"/>
</dbReference>
<dbReference type="Proteomes" id="UP001589692">
    <property type="component" value="Unassembled WGS sequence"/>
</dbReference>
<dbReference type="InterPro" id="IPR020845">
    <property type="entry name" value="AMP-binding_CS"/>
</dbReference>
<evidence type="ECO:0000259" key="4">
    <source>
        <dbReference type="Pfam" id="PF00501"/>
    </source>
</evidence>
<dbReference type="Pfam" id="PF00501">
    <property type="entry name" value="AMP-binding"/>
    <property type="match status" value="1"/>
</dbReference>
<feature type="domain" description="AMP-dependent synthetase/ligase" evidence="4">
    <location>
        <begin position="18"/>
        <end position="360"/>
    </location>
</feature>
<comment type="similarity">
    <text evidence="1">Belongs to the ATP-dependent AMP-binding enzyme family.</text>
</comment>
<evidence type="ECO:0000256" key="1">
    <source>
        <dbReference type="ARBA" id="ARBA00006432"/>
    </source>
</evidence>
<name>A0ABV6AIT6_9HYPH</name>
<keyword evidence="3" id="KW-0479">Metal-binding</keyword>
<dbReference type="InterPro" id="IPR045851">
    <property type="entry name" value="AMP-bd_C_sf"/>
</dbReference>
<dbReference type="InterPro" id="IPR042099">
    <property type="entry name" value="ANL_N_sf"/>
</dbReference>
<proteinExistence type="inferred from homology"/>
<evidence type="ECO:0000259" key="5">
    <source>
        <dbReference type="Pfam" id="PF13193"/>
    </source>
</evidence>
<dbReference type="Pfam" id="PF13193">
    <property type="entry name" value="AMP-binding_C"/>
    <property type="match status" value="1"/>
</dbReference>
<dbReference type="InterPro" id="IPR000873">
    <property type="entry name" value="AMP-dep_synth/lig_dom"/>
</dbReference>
<dbReference type="Gene3D" id="3.30.300.30">
    <property type="match status" value="1"/>
</dbReference>
<dbReference type="InterPro" id="IPR025110">
    <property type="entry name" value="AMP-bd_C"/>
</dbReference>
<evidence type="ECO:0000313" key="6">
    <source>
        <dbReference type="EMBL" id="MFB9949618.1"/>
    </source>
</evidence>
<feature type="domain" description="AMP-binding enzyme C-terminal" evidence="5">
    <location>
        <begin position="412"/>
        <end position="486"/>
    </location>
</feature>
<accession>A0ABV6AIT6</accession>
<evidence type="ECO:0000313" key="7">
    <source>
        <dbReference type="Proteomes" id="UP001589692"/>
    </source>
</evidence>
<dbReference type="SUPFAM" id="SSF56801">
    <property type="entry name" value="Acetyl-CoA synthetase-like"/>
    <property type="match status" value="1"/>
</dbReference>
<dbReference type="RefSeq" id="WP_377260848.1">
    <property type="nucleotide sequence ID" value="NZ_JBHMAA010000014.1"/>
</dbReference>
<comment type="caution">
    <text evidence="6">The sequence shown here is derived from an EMBL/GenBank/DDBJ whole genome shotgun (WGS) entry which is preliminary data.</text>
</comment>
<dbReference type="PANTHER" id="PTHR43201:SF5">
    <property type="entry name" value="MEDIUM-CHAIN ACYL-COA LIGASE ACSF2, MITOCHONDRIAL"/>
    <property type="match status" value="1"/>
</dbReference>
<dbReference type="EMBL" id="JBHMAA010000014">
    <property type="protein sequence ID" value="MFB9949618.1"/>
    <property type="molecule type" value="Genomic_DNA"/>
</dbReference>
<organism evidence="6 7">
    <name type="scientific">Rhizobium puerariae</name>
    <dbReference type="NCBI Taxonomy" id="1585791"/>
    <lineage>
        <taxon>Bacteria</taxon>
        <taxon>Pseudomonadati</taxon>
        <taxon>Pseudomonadota</taxon>
        <taxon>Alphaproteobacteria</taxon>
        <taxon>Hyphomicrobiales</taxon>
        <taxon>Rhizobiaceae</taxon>
        <taxon>Rhizobium/Agrobacterium group</taxon>
        <taxon>Rhizobium</taxon>
    </lineage>
</organism>
<protein>
    <submittedName>
        <fullName evidence="6">Class I adenylate-forming enzyme family protein</fullName>
    </submittedName>
</protein>
<evidence type="ECO:0000256" key="3">
    <source>
        <dbReference type="ARBA" id="ARBA00022723"/>
    </source>
</evidence>